<feature type="compositionally biased region" description="Polar residues" evidence="1">
    <location>
        <begin position="39"/>
        <end position="75"/>
    </location>
</feature>
<evidence type="ECO:0000313" key="2">
    <source>
        <dbReference type="EMBL" id="KJE89971.1"/>
    </source>
</evidence>
<reference evidence="3" key="1">
    <citation type="submission" date="2011-02" db="EMBL/GenBank/DDBJ databases">
        <title>The Genome Sequence of Capsaspora owczarzaki ATCC 30864.</title>
        <authorList>
            <person name="Russ C."/>
            <person name="Cuomo C."/>
            <person name="Burger G."/>
            <person name="Gray M.W."/>
            <person name="Holland P.W.H."/>
            <person name="King N."/>
            <person name="Lang F.B.F."/>
            <person name="Roger A.J."/>
            <person name="Ruiz-Trillo I."/>
            <person name="Young S.K."/>
            <person name="Zeng Q."/>
            <person name="Gargeya S."/>
            <person name="Alvarado L."/>
            <person name="Berlin A."/>
            <person name="Chapman S.B."/>
            <person name="Chen Z."/>
            <person name="Freedman E."/>
            <person name="Gellesch M."/>
            <person name="Goldberg J."/>
            <person name="Griggs A."/>
            <person name="Gujja S."/>
            <person name="Heilman E."/>
            <person name="Heiman D."/>
            <person name="Howarth C."/>
            <person name="Mehta T."/>
            <person name="Neiman D."/>
            <person name="Pearson M."/>
            <person name="Roberts A."/>
            <person name="Saif S."/>
            <person name="Shea T."/>
            <person name="Shenoy N."/>
            <person name="Sisk P."/>
            <person name="Stolte C."/>
            <person name="Sykes S."/>
            <person name="White J."/>
            <person name="Yandava C."/>
            <person name="Haas B."/>
            <person name="Nusbaum C."/>
            <person name="Birren B."/>
        </authorList>
    </citation>
    <scope>NUCLEOTIDE SEQUENCE</scope>
    <source>
        <strain evidence="3">ATCC 30864</strain>
    </source>
</reference>
<evidence type="ECO:0000313" key="3">
    <source>
        <dbReference type="Proteomes" id="UP000008743"/>
    </source>
</evidence>
<feature type="region of interest" description="Disordered" evidence="1">
    <location>
        <begin position="18"/>
        <end position="75"/>
    </location>
</feature>
<dbReference type="AlphaFoldDB" id="A0A0D2U469"/>
<dbReference type="Proteomes" id="UP000008743">
    <property type="component" value="Unassembled WGS sequence"/>
</dbReference>
<evidence type="ECO:0000256" key="1">
    <source>
        <dbReference type="SAM" id="MobiDB-lite"/>
    </source>
</evidence>
<accession>A0A0D2U469</accession>
<organism evidence="2 3">
    <name type="scientific">Capsaspora owczarzaki (strain ATCC 30864)</name>
    <dbReference type="NCBI Taxonomy" id="595528"/>
    <lineage>
        <taxon>Eukaryota</taxon>
        <taxon>Filasterea</taxon>
        <taxon>Capsaspora</taxon>
    </lineage>
</organism>
<sequence length="104" mass="11608">MLPRCTCISHLQQFGSVNEVSRNAPPAPPHPQPPLRQSRVMQSTLEETFVSCSSPVPQDSATQRRSANLSGRPSFAPSTIPNVYASWVKRNTLNQVEPRWIKLL</sequence>
<dbReference type="EMBL" id="KE346361">
    <property type="protein sequence ID" value="KJE89971.1"/>
    <property type="molecule type" value="Genomic_DNA"/>
</dbReference>
<dbReference type="InParanoid" id="A0A0D2U469"/>
<feature type="compositionally biased region" description="Pro residues" evidence="1">
    <location>
        <begin position="25"/>
        <end position="34"/>
    </location>
</feature>
<proteinExistence type="predicted"/>
<keyword evidence="3" id="KW-1185">Reference proteome</keyword>
<gene>
    <name evidence="2" type="ORF">CAOG_009420</name>
</gene>
<name>A0A0D2U469_CAPO3</name>
<protein>
    <submittedName>
        <fullName evidence="2">Uncharacterized protein</fullName>
    </submittedName>
</protein>